<dbReference type="CDD" id="cd02651">
    <property type="entry name" value="nuc_hydro_IU_UC_XIUA"/>
    <property type="match status" value="1"/>
</dbReference>
<keyword evidence="5" id="KW-1185">Reference proteome</keyword>
<accession>A0ABS2DSY8</accession>
<dbReference type="InterPro" id="IPR023186">
    <property type="entry name" value="IUNH"/>
</dbReference>
<dbReference type="Pfam" id="PF01156">
    <property type="entry name" value="IU_nuc_hydro"/>
    <property type="match status" value="1"/>
</dbReference>
<name>A0ABS2DSY8_9BURK</name>
<comment type="caution">
    <text evidence="4">The sequence shown here is derived from an EMBL/GenBank/DDBJ whole genome shotgun (WGS) entry which is preliminary data.</text>
</comment>
<evidence type="ECO:0000256" key="2">
    <source>
        <dbReference type="ARBA" id="ARBA00023295"/>
    </source>
</evidence>
<organism evidence="4 5">
    <name type="scientific">Sutterella massiliensis</name>
    <dbReference type="NCBI Taxonomy" id="1816689"/>
    <lineage>
        <taxon>Bacteria</taxon>
        <taxon>Pseudomonadati</taxon>
        <taxon>Pseudomonadota</taxon>
        <taxon>Betaproteobacteria</taxon>
        <taxon>Burkholderiales</taxon>
        <taxon>Sutterellaceae</taxon>
        <taxon>Sutterella</taxon>
    </lineage>
</organism>
<dbReference type="SUPFAM" id="SSF53590">
    <property type="entry name" value="Nucleoside hydrolase"/>
    <property type="match status" value="1"/>
</dbReference>
<dbReference type="GO" id="GO:0016787">
    <property type="term" value="F:hydrolase activity"/>
    <property type="evidence" value="ECO:0007669"/>
    <property type="project" value="UniProtKB-KW"/>
</dbReference>
<keyword evidence="1 4" id="KW-0378">Hydrolase</keyword>
<dbReference type="InterPro" id="IPR036452">
    <property type="entry name" value="Ribo_hydro-like"/>
</dbReference>
<evidence type="ECO:0000313" key="4">
    <source>
        <dbReference type="EMBL" id="MBM6704448.1"/>
    </source>
</evidence>
<proteinExistence type="predicted"/>
<sequence length="322" mass="34397">MSNTTNACAKSRIILDCDPGYDDAAALILAAGSPDIEILAVTTVAGNQTIEKVTRNARRVMALAGLTDVPLAKGATRPLINPPVVCPEIHGETGLDGTTLASEGEEVAVDSRHAAQLIVDIVMREPEGTVTLVPTGPLTNIALAVRLEPKIVERVKTVVLMGGGCRIGNVGPFAEFNIENDPEAAAIVFEEKWRKLVMVGLDLTYQARATPDVRASFKAINTPAAQFLYEVLEAFGEKYRKNRGFDAPPLHDPCAVAYVIDPTVVEADPAPIHVELAGAHTRGMTVTDLRRPAPEGTTTHAALRLDAPRFWAMLRDAAARLG</sequence>
<feature type="domain" description="Inosine/uridine-preferring nucleoside hydrolase" evidence="3">
    <location>
        <begin position="13"/>
        <end position="312"/>
    </location>
</feature>
<evidence type="ECO:0000256" key="1">
    <source>
        <dbReference type="ARBA" id="ARBA00022801"/>
    </source>
</evidence>
<keyword evidence="2" id="KW-0326">Glycosidase</keyword>
<dbReference type="PANTHER" id="PTHR12304:SF4">
    <property type="entry name" value="URIDINE NUCLEOSIDASE"/>
    <property type="match status" value="1"/>
</dbReference>
<dbReference type="EMBL" id="JACJJC010000012">
    <property type="protein sequence ID" value="MBM6704448.1"/>
    <property type="molecule type" value="Genomic_DNA"/>
</dbReference>
<dbReference type="PANTHER" id="PTHR12304">
    <property type="entry name" value="INOSINE-URIDINE PREFERRING NUCLEOSIDE HYDROLASE"/>
    <property type="match status" value="1"/>
</dbReference>
<reference evidence="4 5" key="1">
    <citation type="journal article" date="2021" name="Sci. Rep.">
        <title>The distribution of antibiotic resistance genes in chicken gut microbiota commensals.</title>
        <authorList>
            <person name="Juricova H."/>
            <person name="Matiasovicova J."/>
            <person name="Kubasova T."/>
            <person name="Cejkova D."/>
            <person name="Rychlik I."/>
        </authorList>
    </citation>
    <scope>NUCLEOTIDE SEQUENCE [LARGE SCALE GENOMIC DNA]</scope>
    <source>
        <strain evidence="4 5">An829</strain>
    </source>
</reference>
<protein>
    <submittedName>
        <fullName evidence="4">Nucleoside hydrolase</fullName>
    </submittedName>
</protein>
<evidence type="ECO:0000259" key="3">
    <source>
        <dbReference type="Pfam" id="PF01156"/>
    </source>
</evidence>
<gene>
    <name evidence="4" type="ORF">H6A60_08140</name>
</gene>
<dbReference type="InterPro" id="IPR001910">
    <property type="entry name" value="Inosine/uridine_hydrolase_dom"/>
</dbReference>
<dbReference type="RefSeq" id="WP_205103280.1">
    <property type="nucleotide sequence ID" value="NZ_JACJJC010000012.1"/>
</dbReference>
<dbReference type="Proteomes" id="UP000715095">
    <property type="component" value="Unassembled WGS sequence"/>
</dbReference>
<dbReference type="Gene3D" id="3.90.245.10">
    <property type="entry name" value="Ribonucleoside hydrolase-like"/>
    <property type="match status" value="1"/>
</dbReference>
<evidence type="ECO:0000313" key="5">
    <source>
        <dbReference type="Proteomes" id="UP000715095"/>
    </source>
</evidence>